<evidence type="ECO:0000256" key="2">
    <source>
        <dbReference type="ARBA" id="ARBA00023242"/>
    </source>
</evidence>
<dbReference type="GO" id="GO:0071004">
    <property type="term" value="C:U2-type prespliceosome"/>
    <property type="evidence" value="ECO:0007669"/>
    <property type="project" value="TreeGrafter"/>
</dbReference>
<comment type="subcellular location">
    <subcellularLocation>
        <location evidence="1">Nucleus</location>
    </subcellularLocation>
</comment>
<dbReference type="GO" id="GO:0005685">
    <property type="term" value="C:U1 snRNP"/>
    <property type="evidence" value="ECO:0007669"/>
    <property type="project" value="TreeGrafter"/>
</dbReference>
<dbReference type="PANTHER" id="PTHR13952">
    <property type="entry name" value="U1 SMALL NUCLEAR RIBONUCLEOPROTEIN 70 KD"/>
    <property type="match status" value="1"/>
</dbReference>
<dbReference type="AlphaFoldDB" id="A0A7J0FWP2"/>
<evidence type="ECO:0000256" key="3">
    <source>
        <dbReference type="SAM" id="MobiDB-lite"/>
    </source>
</evidence>
<comment type="caution">
    <text evidence="4">The sequence shown here is derived from an EMBL/GenBank/DDBJ whole genome shotgun (WGS) entry which is preliminary data.</text>
</comment>
<name>A0A7J0FWP2_9ERIC</name>
<evidence type="ECO:0000256" key="1">
    <source>
        <dbReference type="ARBA" id="ARBA00004123"/>
    </source>
</evidence>
<dbReference type="EMBL" id="BJWL01000015">
    <property type="protein sequence ID" value="GFZ03109.1"/>
    <property type="molecule type" value="Genomic_DNA"/>
</dbReference>
<proteinExistence type="predicted"/>
<dbReference type="InterPro" id="IPR051183">
    <property type="entry name" value="U1_U11-U12_snRNP_70-35kDa"/>
</dbReference>
<reference evidence="4 5" key="1">
    <citation type="submission" date="2019-07" db="EMBL/GenBank/DDBJ databases">
        <title>De Novo Assembly of kiwifruit Actinidia rufa.</title>
        <authorList>
            <person name="Sugita-Konishi S."/>
            <person name="Sato K."/>
            <person name="Mori E."/>
            <person name="Abe Y."/>
            <person name="Kisaki G."/>
            <person name="Hamano K."/>
            <person name="Suezawa K."/>
            <person name="Otani M."/>
            <person name="Fukuda T."/>
            <person name="Manabe T."/>
            <person name="Gomi K."/>
            <person name="Tabuchi M."/>
            <person name="Akimitsu K."/>
            <person name="Kataoka I."/>
        </authorList>
    </citation>
    <scope>NUCLEOTIDE SEQUENCE [LARGE SCALE GENOMIC DNA]</scope>
    <source>
        <strain evidence="5">cv. Fuchu</strain>
    </source>
</reference>
<feature type="region of interest" description="Disordered" evidence="3">
    <location>
        <begin position="16"/>
        <end position="65"/>
    </location>
</feature>
<dbReference type="GO" id="GO:0030619">
    <property type="term" value="F:U1 snRNA binding"/>
    <property type="evidence" value="ECO:0007669"/>
    <property type="project" value="TreeGrafter"/>
</dbReference>
<keyword evidence="4" id="KW-0687">Ribonucleoprotein</keyword>
<dbReference type="GO" id="GO:0000398">
    <property type="term" value="P:mRNA splicing, via spliceosome"/>
    <property type="evidence" value="ECO:0007669"/>
    <property type="project" value="TreeGrafter"/>
</dbReference>
<dbReference type="Proteomes" id="UP000585474">
    <property type="component" value="Unassembled WGS sequence"/>
</dbReference>
<dbReference type="GO" id="GO:0003729">
    <property type="term" value="F:mRNA binding"/>
    <property type="evidence" value="ECO:0007669"/>
    <property type="project" value="TreeGrafter"/>
</dbReference>
<dbReference type="GO" id="GO:0071011">
    <property type="term" value="C:precatalytic spliceosome"/>
    <property type="evidence" value="ECO:0007669"/>
    <property type="project" value="TreeGrafter"/>
</dbReference>
<accession>A0A7J0FWP2</accession>
<keyword evidence="5" id="KW-1185">Reference proteome</keyword>
<feature type="compositionally biased region" description="Polar residues" evidence="3">
    <location>
        <begin position="36"/>
        <end position="49"/>
    </location>
</feature>
<sequence>MVLVDVECGRTVLNWRPRRLGGGLGTTRGRGEDVNQKFSGRELQQSKGPSLSKEPRVRDNRQRDR</sequence>
<keyword evidence="2" id="KW-0539">Nucleus</keyword>
<evidence type="ECO:0000313" key="4">
    <source>
        <dbReference type="EMBL" id="GFZ03109.1"/>
    </source>
</evidence>
<dbReference type="PANTHER" id="PTHR13952:SF5">
    <property type="entry name" value="U1 SMALL NUCLEAR RIBONUCLEOPROTEIN 70 KDA"/>
    <property type="match status" value="1"/>
</dbReference>
<protein>
    <submittedName>
        <fullName evidence="4">U1 small nuclear ribonucleoprotein-70K</fullName>
    </submittedName>
</protein>
<feature type="compositionally biased region" description="Basic and acidic residues" evidence="3">
    <location>
        <begin position="53"/>
        <end position="65"/>
    </location>
</feature>
<evidence type="ECO:0000313" key="5">
    <source>
        <dbReference type="Proteomes" id="UP000585474"/>
    </source>
</evidence>
<organism evidence="4 5">
    <name type="scientific">Actinidia rufa</name>
    <dbReference type="NCBI Taxonomy" id="165716"/>
    <lineage>
        <taxon>Eukaryota</taxon>
        <taxon>Viridiplantae</taxon>
        <taxon>Streptophyta</taxon>
        <taxon>Embryophyta</taxon>
        <taxon>Tracheophyta</taxon>
        <taxon>Spermatophyta</taxon>
        <taxon>Magnoliopsida</taxon>
        <taxon>eudicotyledons</taxon>
        <taxon>Gunneridae</taxon>
        <taxon>Pentapetalae</taxon>
        <taxon>asterids</taxon>
        <taxon>Ericales</taxon>
        <taxon>Actinidiaceae</taxon>
        <taxon>Actinidia</taxon>
    </lineage>
</organism>
<gene>
    <name evidence="4" type="ORF">Acr_15g0017170</name>
</gene>